<gene>
    <name evidence="1" type="ORF">AMON00008_LOCUS1830</name>
</gene>
<reference evidence="1" key="1">
    <citation type="submission" date="2021-01" db="EMBL/GenBank/DDBJ databases">
        <authorList>
            <person name="Corre E."/>
            <person name="Pelletier E."/>
            <person name="Niang G."/>
            <person name="Scheremetjew M."/>
            <person name="Finn R."/>
            <person name="Kale V."/>
            <person name="Holt S."/>
            <person name="Cochrane G."/>
            <person name="Meng A."/>
            <person name="Brown T."/>
            <person name="Cohen L."/>
        </authorList>
    </citation>
    <scope>NUCLEOTIDE SEQUENCE</scope>
    <source>
        <strain evidence="1">CCMP3105</strain>
    </source>
</reference>
<proteinExistence type="predicted"/>
<name>A0A7S4PV48_9DINO</name>
<protein>
    <submittedName>
        <fullName evidence="1">Uncharacterized protein</fullName>
    </submittedName>
</protein>
<organism evidence="1">
    <name type="scientific">Alexandrium monilatum</name>
    <dbReference type="NCBI Taxonomy" id="311494"/>
    <lineage>
        <taxon>Eukaryota</taxon>
        <taxon>Sar</taxon>
        <taxon>Alveolata</taxon>
        <taxon>Dinophyceae</taxon>
        <taxon>Gonyaulacales</taxon>
        <taxon>Pyrocystaceae</taxon>
        <taxon>Alexandrium</taxon>
    </lineage>
</organism>
<accession>A0A7S4PV48</accession>
<evidence type="ECO:0000313" key="1">
    <source>
        <dbReference type="EMBL" id="CAE4562211.1"/>
    </source>
</evidence>
<sequence>MATAKPPAHKSWPSGVRRSAPGLAAACVLLSAAALRGRLPAAWPSGSPFSLGTPAFMGRRAALACGGLAGAAAAGVGGLSGPAWGVGRRTEGDIEFAPLGWRPPQGLTDGACVEGKPEELFAEALASLRASAAAIGEQDSGKVEATMSRSLPVLNAVLPLLARKYGTEASPVYVSCFYDNLDEFASRYYSRSWSPASRSFGKMLDSLDGFRISLRLPSAGKDGG</sequence>
<dbReference type="AlphaFoldDB" id="A0A7S4PV48"/>
<dbReference type="EMBL" id="HBNR01002621">
    <property type="protein sequence ID" value="CAE4562211.1"/>
    <property type="molecule type" value="Transcribed_RNA"/>
</dbReference>